<sequence length="312" mass="32113">MTTAALGPALREATRVLADAGVPSPRADAELLAAHLLGMTRGELGAAVVLGRAAPDGLDELVRRRASRVPLQHLVGTAPFRGLELAVGPGVFVPRPETEQVAQVAVDAAAQTVARTGAALVVDLCTGSGAIALAVAHEVPQARVHAVELDVQAHAWAARNLARSPGGARVVLRRGDARTALRELDGSVDVVVSNPPYVPPGAVPVDPEVADHDPAVALYGLGADGLEVPRGVVRAAARLLRPGGLLVMEHAEVQAVAAREVVDATGAFTPAWTEPDLTGRPRMVVARRAGSAPADDRHTDPGARADVEHSPS</sequence>
<dbReference type="Pfam" id="PF17827">
    <property type="entry name" value="PrmC_N"/>
    <property type="match status" value="1"/>
</dbReference>
<feature type="binding site" evidence="5">
    <location>
        <position position="194"/>
    </location>
    <ligand>
        <name>S-adenosyl-L-methionine</name>
        <dbReference type="ChEBI" id="CHEBI:59789"/>
    </ligand>
</feature>
<evidence type="ECO:0000256" key="2">
    <source>
        <dbReference type="ARBA" id="ARBA00022679"/>
    </source>
</evidence>
<comment type="similarity">
    <text evidence="5">Belongs to the protein N5-glutamine methyltransferase family. PrmC subfamily.</text>
</comment>
<dbReference type="PROSITE" id="PS00092">
    <property type="entry name" value="N6_MTASE"/>
    <property type="match status" value="1"/>
</dbReference>
<feature type="domain" description="Release factor glutamine methyltransferase N-terminal" evidence="8">
    <location>
        <begin position="9"/>
        <end position="76"/>
    </location>
</feature>
<feature type="binding site" evidence="5">
    <location>
        <begin position="194"/>
        <end position="197"/>
    </location>
    <ligand>
        <name>substrate</name>
    </ligand>
</feature>
<dbReference type="RefSeq" id="WP_146904997.1">
    <property type="nucleotide sequence ID" value="NZ_BAAARM010000004.1"/>
</dbReference>
<reference evidence="9 10" key="1">
    <citation type="submission" date="2019-07" db="EMBL/GenBank/DDBJ databases">
        <title>Whole genome shotgun sequence of Cellulomonas aerilata NBRC 106308.</title>
        <authorList>
            <person name="Hosoyama A."/>
            <person name="Uohara A."/>
            <person name="Ohji S."/>
            <person name="Ichikawa N."/>
        </authorList>
    </citation>
    <scope>NUCLEOTIDE SEQUENCE [LARGE SCALE GENOMIC DNA]</scope>
    <source>
        <strain evidence="9 10">NBRC 106308</strain>
    </source>
</reference>
<dbReference type="PANTHER" id="PTHR18895">
    <property type="entry name" value="HEMK METHYLTRANSFERASE"/>
    <property type="match status" value="1"/>
</dbReference>
<name>A0A512DEY2_9CELL</name>
<dbReference type="InterPro" id="IPR004556">
    <property type="entry name" value="HemK-like"/>
</dbReference>
<evidence type="ECO:0000256" key="6">
    <source>
        <dbReference type="SAM" id="MobiDB-lite"/>
    </source>
</evidence>
<dbReference type="PANTHER" id="PTHR18895:SF74">
    <property type="entry name" value="MTRF1L RELEASE FACTOR GLUTAMINE METHYLTRANSFERASE"/>
    <property type="match status" value="1"/>
</dbReference>
<dbReference type="EMBL" id="BJYY01000015">
    <property type="protein sequence ID" value="GEO34800.1"/>
    <property type="molecule type" value="Genomic_DNA"/>
</dbReference>
<evidence type="ECO:0000256" key="5">
    <source>
        <dbReference type="HAMAP-Rule" id="MF_02126"/>
    </source>
</evidence>
<dbReference type="Gene3D" id="3.40.50.150">
    <property type="entry name" value="Vaccinia Virus protein VP39"/>
    <property type="match status" value="1"/>
</dbReference>
<keyword evidence="10" id="KW-1185">Reference proteome</keyword>
<dbReference type="SUPFAM" id="SSF53335">
    <property type="entry name" value="S-adenosyl-L-methionine-dependent methyltransferases"/>
    <property type="match status" value="1"/>
</dbReference>
<dbReference type="CDD" id="cd02440">
    <property type="entry name" value="AdoMet_MTases"/>
    <property type="match status" value="1"/>
</dbReference>
<dbReference type="OrthoDB" id="9800643at2"/>
<dbReference type="EC" id="2.1.1.297" evidence="5"/>
<dbReference type="InterPro" id="IPR040758">
    <property type="entry name" value="PrmC_N"/>
</dbReference>
<dbReference type="InterPro" id="IPR002052">
    <property type="entry name" value="DNA_methylase_N6_adenine_CS"/>
</dbReference>
<evidence type="ECO:0000259" key="8">
    <source>
        <dbReference type="Pfam" id="PF17827"/>
    </source>
</evidence>
<comment type="caution">
    <text evidence="5">Lacks conserved residue(s) required for the propagation of feature annotation.</text>
</comment>
<gene>
    <name evidence="5 9" type="primary">prmC</name>
    <name evidence="9" type="ORF">CAE01nite_25250</name>
</gene>
<dbReference type="NCBIfam" id="TIGR00536">
    <property type="entry name" value="hemK_fam"/>
    <property type="match status" value="1"/>
</dbReference>
<dbReference type="InterPro" id="IPR007848">
    <property type="entry name" value="Small_mtfrase_dom"/>
</dbReference>
<dbReference type="GO" id="GO:0003676">
    <property type="term" value="F:nucleic acid binding"/>
    <property type="evidence" value="ECO:0007669"/>
    <property type="project" value="InterPro"/>
</dbReference>
<dbReference type="AlphaFoldDB" id="A0A512DEY2"/>
<comment type="caution">
    <text evidence="9">The sequence shown here is derived from an EMBL/GenBank/DDBJ whole genome shotgun (WGS) entry which is preliminary data.</text>
</comment>
<comment type="catalytic activity">
    <reaction evidence="4 5">
        <text>L-glutaminyl-[peptide chain release factor] + S-adenosyl-L-methionine = N(5)-methyl-L-glutaminyl-[peptide chain release factor] + S-adenosyl-L-homocysteine + H(+)</text>
        <dbReference type="Rhea" id="RHEA:42896"/>
        <dbReference type="Rhea" id="RHEA-COMP:10271"/>
        <dbReference type="Rhea" id="RHEA-COMP:10272"/>
        <dbReference type="ChEBI" id="CHEBI:15378"/>
        <dbReference type="ChEBI" id="CHEBI:30011"/>
        <dbReference type="ChEBI" id="CHEBI:57856"/>
        <dbReference type="ChEBI" id="CHEBI:59789"/>
        <dbReference type="ChEBI" id="CHEBI:61891"/>
        <dbReference type="EC" id="2.1.1.297"/>
    </reaction>
</comment>
<evidence type="ECO:0000313" key="10">
    <source>
        <dbReference type="Proteomes" id="UP000321181"/>
    </source>
</evidence>
<dbReference type="GO" id="GO:0032259">
    <property type="term" value="P:methylation"/>
    <property type="evidence" value="ECO:0007669"/>
    <property type="project" value="UniProtKB-KW"/>
</dbReference>
<evidence type="ECO:0000256" key="3">
    <source>
        <dbReference type="ARBA" id="ARBA00022691"/>
    </source>
</evidence>
<keyword evidence="1 5" id="KW-0489">Methyltransferase</keyword>
<feature type="region of interest" description="Disordered" evidence="6">
    <location>
        <begin position="273"/>
        <end position="312"/>
    </location>
</feature>
<dbReference type="GO" id="GO:0102559">
    <property type="term" value="F:peptide chain release factor N(5)-glutamine methyltransferase activity"/>
    <property type="evidence" value="ECO:0007669"/>
    <property type="project" value="UniProtKB-EC"/>
</dbReference>
<keyword evidence="3 5" id="KW-0949">S-adenosyl-L-methionine</keyword>
<dbReference type="HAMAP" id="MF_02126">
    <property type="entry name" value="RF_methyltr_PrmC"/>
    <property type="match status" value="1"/>
</dbReference>
<dbReference type="Proteomes" id="UP000321181">
    <property type="component" value="Unassembled WGS sequence"/>
</dbReference>
<dbReference type="Pfam" id="PF05175">
    <property type="entry name" value="MTS"/>
    <property type="match status" value="1"/>
</dbReference>
<feature type="domain" description="Methyltransferase small" evidence="7">
    <location>
        <begin position="115"/>
        <end position="198"/>
    </location>
</feature>
<evidence type="ECO:0000256" key="4">
    <source>
        <dbReference type="ARBA" id="ARBA00048391"/>
    </source>
</evidence>
<feature type="compositionally biased region" description="Basic and acidic residues" evidence="6">
    <location>
        <begin position="294"/>
        <end position="312"/>
    </location>
</feature>
<keyword evidence="2 5" id="KW-0808">Transferase</keyword>
<dbReference type="NCBIfam" id="TIGR03534">
    <property type="entry name" value="RF_mod_PrmC"/>
    <property type="match status" value="1"/>
</dbReference>
<feature type="binding site" evidence="5">
    <location>
        <position position="148"/>
    </location>
    <ligand>
        <name>S-adenosyl-L-methionine</name>
        <dbReference type="ChEBI" id="CHEBI:59789"/>
    </ligand>
</feature>
<organism evidence="9 10">
    <name type="scientific">Cellulomonas aerilata</name>
    <dbReference type="NCBI Taxonomy" id="515326"/>
    <lineage>
        <taxon>Bacteria</taxon>
        <taxon>Bacillati</taxon>
        <taxon>Actinomycetota</taxon>
        <taxon>Actinomycetes</taxon>
        <taxon>Micrococcales</taxon>
        <taxon>Cellulomonadaceae</taxon>
        <taxon>Cellulomonas</taxon>
    </lineage>
</organism>
<accession>A0A512DEY2</accession>
<evidence type="ECO:0000256" key="1">
    <source>
        <dbReference type="ARBA" id="ARBA00022603"/>
    </source>
</evidence>
<evidence type="ECO:0000313" key="9">
    <source>
        <dbReference type="EMBL" id="GEO34800.1"/>
    </source>
</evidence>
<evidence type="ECO:0000259" key="7">
    <source>
        <dbReference type="Pfam" id="PF05175"/>
    </source>
</evidence>
<dbReference type="InterPro" id="IPR050320">
    <property type="entry name" value="N5-glutamine_MTase"/>
</dbReference>
<dbReference type="InterPro" id="IPR019874">
    <property type="entry name" value="RF_methyltr_PrmC"/>
</dbReference>
<dbReference type="Gene3D" id="1.10.8.10">
    <property type="entry name" value="DNA helicase RuvA subunit, C-terminal domain"/>
    <property type="match status" value="1"/>
</dbReference>
<proteinExistence type="inferred from homology"/>
<dbReference type="InterPro" id="IPR029063">
    <property type="entry name" value="SAM-dependent_MTases_sf"/>
</dbReference>
<comment type="function">
    <text evidence="5">Methylates the class 1 translation termination release factors RF1/PrfA and RF2/PrfB on the glutamine residue of the universally conserved GGQ motif.</text>
</comment>
<protein>
    <recommendedName>
        <fullName evidence="5">Release factor glutamine methyltransferase</fullName>
        <shortName evidence="5">RF MTase</shortName>
        <ecNumber evidence="5">2.1.1.297</ecNumber>
    </recommendedName>
    <alternativeName>
        <fullName evidence="5">N5-glutamine methyltransferase PrmC</fullName>
    </alternativeName>
    <alternativeName>
        <fullName evidence="5">Protein-(glutamine-N5) MTase PrmC</fullName>
    </alternativeName>
    <alternativeName>
        <fullName evidence="5">Protein-glutamine N-methyltransferase PrmC</fullName>
    </alternativeName>
</protein>